<dbReference type="RefSeq" id="WP_061094009.1">
    <property type="nucleotide sequence ID" value="NZ_CP014323.1"/>
</dbReference>
<evidence type="ECO:0000256" key="8">
    <source>
        <dbReference type="SAM" id="Phobius"/>
    </source>
</evidence>
<evidence type="ECO:0000256" key="3">
    <source>
        <dbReference type="ARBA" id="ARBA00022519"/>
    </source>
</evidence>
<feature type="transmembrane region" description="Helical" evidence="8">
    <location>
        <begin position="154"/>
        <end position="174"/>
    </location>
</feature>
<keyword evidence="4" id="KW-0808">Transferase</keyword>
<evidence type="ECO:0000313" key="12">
    <source>
        <dbReference type="Proteomes" id="UP000063991"/>
    </source>
</evidence>
<evidence type="ECO:0000256" key="5">
    <source>
        <dbReference type="ARBA" id="ARBA00022692"/>
    </source>
</evidence>
<protein>
    <submittedName>
        <fullName evidence="11">Hydrolase</fullName>
    </submittedName>
</protein>
<evidence type="ECO:0000256" key="2">
    <source>
        <dbReference type="ARBA" id="ARBA00022475"/>
    </source>
</evidence>
<organism evidence="11 12">
    <name type="scientific">Alteromonas macleodii</name>
    <name type="common">Pseudoalteromonas macleodii</name>
    <dbReference type="NCBI Taxonomy" id="28108"/>
    <lineage>
        <taxon>Bacteria</taxon>
        <taxon>Pseudomonadati</taxon>
        <taxon>Pseudomonadota</taxon>
        <taxon>Gammaproteobacteria</taxon>
        <taxon>Alteromonadales</taxon>
        <taxon>Alteromonadaceae</taxon>
        <taxon>Alteromonas/Salinimonas group</taxon>
        <taxon>Alteromonas</taxon>
    </lineage>
</organism>
<feature type="domain" description="Sulfatase N-terminal" evidence="9">
    <location>
        <begin position="235"/>
        <end position="518"/>
    </location>
</feature>
<feature type="transmembrane region" description="Helical" evidence="8">
    <location>
        <begin position="12"/>
        <end position="36"/>
    </location>
</feature>
<dbReference type="Pfam" id="PF00884">
    <property type="entry name" value="Sulfatase"/>
    <property type="match status" value="1"/>
</dbReference>
<accession>A0A126PVT2</accession>
<feature type="domain" description="Phosphoethanolamine transferase N-terminal" evidence="10">
    <location>
        <begin position="59"/>
        <end position="207"/>
    </location>
</feature>
<dbReference type="EMBL" id="CP014323">
    <property type="protein sequence ID" value="AMJ96930.1"/>
    <property type="molecule type" value="Genomic_DNA"/>
</dbReference>
<evidence type="ECO:0000259" key="10">
    <source>
        <dbReference type="Pfam" id="PF08019"/>
    </source>
</evidence>
<dbReference type="PANTHER" id="PTHR30443">
    <property type="entry name" value="INNER MEMBRANE PROTEIN"/>
    <property type="match status" value="1"/>
</dbReference>
<dbReference type="CDD" id="cd16017">
    <property type="entry name" value="LptA"/>
    <property type="match status" value="1"/>
</dbReference>
<keyword evidence="7 8" id="KW-0472">Membrane</keyword>
<dbReference type="GO" id="GO:0005886">
    <property type="term" value="C:plasma membrane"/>
    <property type="evidence" value="ECO:0007669"/>
    <property type="project" value="UniProtKB-SubCell"/>
</dbReference>
<keyword evidence="11" id="KW-0378">Hydrolase</keyword>
<dbReference type="GO" id="GO:0009244">
    <property type="term" value="P:lipopolysaccharide core region biosynthetic process"/>
    <property type="evidence" value="ECO:0007669"/>
    <property type="project" value="TreeGrafter"/>
</dbReference>
<dbReference type="Proteomes" id="UP000063991">
    <property type="component" value="Chromosome"/>
</dbReference>
<feature type="transmembrane region" description="Helical" evidence="8">
    <location>
        <begin position="119"/>
        <end position="142"/>
    </location>
</feature>
<keyword evidence="5 8" id="KW-0812">Transmembrane</keyword>
<dbReference type="GO" id="GO:0016787">
    <property type="term" value="F:hydrolase activity"/>
    <property type="evidence" value="ECO:0007669"/>
    <property type="project" value="UniProtKB-KW"/>
</dbReference>
<evidence type="ECO:0000256" key="6">
    <source>
        <dbReference type="ARBA" id="ARBA00022989"/>
    </source>
</evidence>
<dbReference type="InterPro" id="IPR012549">
    <property type="entry name" value="EptA-like_N"/>
</dbReference>
<name>A0A126PVT2_ALTMA</name>
<keyword evidence="2" id="KW-1003">Cell membrane</keyword>
<reference evidence="11 12" key="1">
    <citation type="submission" date="2015-12" db="EMBL/GenBank/DDBJ databases">
        <authorList>
            <person name="Shamseldin A."/>
            <person name="Moawad H."/>
            <person name="Abd El-Rahim W.M."/>
            <person name="Sadowsky M.J."/>
        </authorList>
    </citation>
    <scope>NUCLEOTIDE SEQUENCE [LARGE SCALE GENOMIC DNA]</scope>
    <source>
        <strain evidence="11 12">D7</strain>
    </source>
</reference>
<dbReference type="AlphaFoldDB" id="A0A126PVT2"/>
<comment type="subcellular location">
    <subcellularLocation>
        <location evidence="1">Cell inner membrane</location>
        <topology evidence="1">Multi-pass membrane protein</topology>
    </subcellularLocation>
</comment>
<dbReference type="InterPro" id="IPR040423">
    <property type="entry name" value="PEA_transferase"/>
</dbReference>
<dbReference type="InterPro" id="IPR017850">
    <property type="entry name" value="Alkaline_phosphatase_core_sf"/>
</dbReference>
<gene>
    <name evidence="11" type="ORF">AVL55_01320</name>
</gene>
<evidence type="ECO:0000256" key="7">
    <source>
        <dbReference type="ARBA" id="ARBA00023136"/>
    </source>
</evidence>
<dbReference type="Pfam" id="PF08019">
    <property type="entry name" value="EptA_B_N"/>
    <property type="match status" value="1"/>
</dbReference>
<dbReference type="InterPro" id="IPR000917">
    <property type="entry name" value="Sulfatase_N"/>
</dbReference>
<keyword evidence="3" id="KW-0997">Cell inner membrane</keyword>
<evidence type="ECO:0000256" key="4">
    <source>
        <dbReference type="ARBA" id="ARBA00022679"/>
    </source>
</evidence>
<dbReference type="PANTHER" id="PTHR30443:SF0">
    <property type="entry name" value="PHOSPHOETHANOLAMINE TRANSFERASE EPTA"/>
    <property type="match status" value="1"/>
</dbReference>
<feature type="transmembrane region" description="Helical" evidence="8">
    <location>
        <begin position="48"/>
        <end position="72"/>
    </location>
</feature>
<dbReference type="NCBIfam" id="NF028537">
    <property type="entry name" value="P_eth_NH2_trans"/>
    <property type="match status" value="1"/>
</dbReference>
<dbReference type="Gene3D" id="3.40.720.10">
    <property type="entry name" value="Alkaline Phosphatase, subunit A"/>
    <property type="match status" value="1"/>
</dbReference>
<proteinExistence type="predicted"/>
<sequence>MKFPRTLNFNPTSAQFILLSSLLIAAIFNIPFLSAVYEVVAPVTLNEWVFFLSVPLLLTFFNIIFLSLFGALFLPRTTVAITFVVSSILLYGTLAYGVIFDKSMIQNVMETNSGEAFSYLNSTLFLFFSILGLIPVFAIFNLEISGKLKARIKHLLVLNLLALLGIAIIATFLFKSYAAVGRNNKDLTKYIIPYAFYDSGYKYLRDTYFYPPLPYKVLDKRPYLKGNANIHPSITVLVVGETARADKFSSNSYSRRTSPNIQNAGAISFSKVTSCGTATAVSVPCMFSRLSRENYDSRIADSQDNVLDIIHRAGVDVTWIDNNSSCKGVCKRVKTLDFDPSRDPKFCDGDYCYDEVLVDLLRETLSRPSKEHRVIVLHMIGSHGPTYYRRYPEKFAKFVPDCPRSDIQNCEEAELTNTYDNTIAYTDYVLGQIIEQLSTIPNSSMLYLSDHGESLGEKGLYLHGFPYNLAPVEQTHVPMVYWASKFSQPEYSDCVKSLSSHPYSHDNLFDTLLGLTNVQSSTYQPTQDILRKCES</sequence>
<dbReference type="InterPro" id="IPR058130">
    <property type="entry name" value="PEA_transf_C"/>
</dbReference>
<dbReference type="SUPFAM" id="SSF53649">
    <property type="entry name" value="Alkaline phosphatase-like"/>
    <property type="match status" value="1"/>
</dbReference>
<dbReference type="GO" id="GO:0016776">
    <property type="term" value="F:phosphotransferase activity, phosphate group as acceptor"/>
    <property type="evidence" value="ECO:0007669"/>
    <property type="project" value="TreeGrafter"/>
</dbReference>
<feature type="transmembrane region" description="Helical" evidence="8">
    <location>
        <begin position="79"/>
        <end position="99"/>
    </location>
</feature>
<evidence type="ECO:0000259" key="9">
    <source>
        <dbReference type="Pfam" id="PF00884"/>
    </source>
</evidence>
<evidence type="ECO:0000256" key="1">
    <source>
        <dbReference type="ARBA" id="ARBA00004429"/>
    </source>
</evidence>
<keyword evidence="6 8" id="KW-1133">Transmembrane helix</keyword>
<evidence type="ECO:0000313" key="11">
    <source>
        <dbReference type="EMBL" id="AMJ96930.1"/>
    </source>
</evidence>
<dbReference type="OrthoDB" id="9786870at2"/>